<dbReference type="PANTHER" id="PTHR32552:SF81">
    <property type="entry name" value="TONB-DEPENDENT OUTER MEMBRANE RECEPTOR"/>
    <property type="match status" value="1"/>
</dbReference>
<evidence type="ECO:0000256" key="7">
    <source>
        <dbReference type="ARBA" id="ARBA00023065"/>
    </source>
</evidence>
<evidence type="ECO:0000256" key="11">
    <source>
        <dbReference type="PROSITE-ProRule" id="PRU01360"/>
    </source>
</evidence>
<evidence type="ECO:0000256" key="6">
    <source>
        <dbReference type="ARBA" id="ARBA00023004"/>
    </source>
</evidence>
<dbReference type="Proteomes" id="UP000001989">
    <property type="component" value="Chromosome"/>
</dbReference>
<name>A0A9J9H9S3_RHIWR</name>
<keyword evidence="10 11" id="KW-0998">Cell outer membrane</keyword>
<evidence type="ECO:0000256" key="4">
    <source>
        <dbReference type="ARBA" id="ARBA00022496"/>
    </source>
</evidence>
<dbReference type="CDD" id="cd01347">
    <property type="entry name" value="ligand_gated_channel"/>
    <property type="match status" value="1"/>
</dbReference>
<protein>
    <submittedName>
        <fullName evidence="16">TonB-dependent receptor</fullName>
    </submittedName>
</protein>
<keyword evidence="17" id="KW-1185">Reference proteome</keyword>
<evidence type="ECO:0000256" key="9">
    <source>
        <dbReference type="ARBA" id="ARBA00023136"/>
    </source>
</evidence>
<dbReference type="GO" id="GO:0009279">
    <property type="term" value="C:cell outer membrane"/>
    <property type="evidence" value="ECO:0007669"/>
    <property type="project" value="UniProtKB-SubCell"/>
</dbReference>
<evidence type="ECO:0000256" key="10">
    <source>
        <dbReference type="ARBA" id="ARBA00023237"/>
    </source>
</evidence>
<proteinExistence type="inferred from homology"/>
<feature type="domain" description="TonB-dependent receptor plug" evidence="15">
    <location>
        <begin position="54"/>
        <end position="165"/>
    </location>
</feature>
<evidence type="ECO:0000256" key="2">
    <source>
        <dbReference type="ARBA" id="ARBA00022448"/>
    </source>
</evidence>
<dbReference type="AlphaFoldDB" id="A0A9J9H9S3"/>
<evidence type="ECO:0000259" key="15">
    <source>
        <dbReference type="Pfam" id="PF07715"/>
    </source>
</evidence>
<gene>
    <name evidence="16" type="ordered locus">Swit_1081</name>
</gene>
<dbReference type="PROSITE" id="PS52016">
    <property type="entry name" value="TONB_DEPENDENT_REC_3"/>
    <property type="match status" value="1"/>
</dbReference>
<dbReference type="SUPFAM" id="SSF56935">
    <property type="entry name" value="Porins"/>
    <property type="match status" value="1"/>
</dbReference>
<dbReference type="OrthoDB" id="9760333at2"/>
<dbReference type="InterPro" id="IPR012910">
    <property type="entry name" value="Plug_dom"/>
</dbReference>
<keyword evidence="6" id="KW-0408">Iron</keyword>
<keyword evidence="4" id="KW-0410">Iron transport</keyword>
<dbReference type="Gene3D" id="2.40.170.20">
    <property type="entry name" value="TonB-dependent receptor, beta-barrel domain"/>
    <property type="match status" value="1"/>
</dbReference>
<evidence type="ECO:0000256" key="8">
    <source>
        <dbReference type="ARBA" id="ARBA00023077"/>
    </source>
</evidence>
<feature type="domain" description="TonB-dependent receptor-like beta-barrel" evidence="14">
    <location>
        <begin position="271"/>
        <end position="695"/>
    </location>
</feature>
<evidence type="ECO:0000256" key="12">
    <source>
        <dbReference type="RuleBase" id="RU003357"/>
    </source>
</evidence>
<evidence type="ECO:0000259" key="14">
    <source>
        <dbReference type="Pfam" id="PF00593"/>
    </source>
</evidence>
<dbReference type="GO" id="GO:0006826">
    <property type="term" value="P:iron ion transport"/>
    <property type="evidence" value="ECO:0007669"/>
    <property type="project" value="UniProtKB-KW"/>
</dbReference>
<dbReference type="InterPro" id="IPR000531">
    <property type="entry name" value="Beta-barrel_TonB"/>
</dbReference>
<feature type="signal peptide" evidence="13">
    <location>
        <begin position="1"/>
        <end position="31"/>
    </location>
</feature>
<evidence type="ECO:0000256" key="5">
    <source>
        <dbReference type="ARBA" id="ARBA00022692"/>
    </source>
</evidence>
<evidence type="ECO:0000313" key="16">
    <source>
        <dbReference type="EMBL" id="ABQ67447.1"/>
    </source>
</evidence>
<keyword evidence="13" id="KW-0732">Signal</keyword>
<reference evidence="16 17" key="1">
    <citation type="journal article" date="2010" name="J. Bacteriol.">
        <title>Genome sequence of the dioxin-mineralizing bacterium Sphingomonas wittichii RW1.</title>
        <authorList>
            <person name="Miller T.R."/>
            <person name="Delcher A.L."/>
            <person name="Salzberg S.L."/>
            <person name="Saunders E."/>
            <person name="Detter J.C."/>
            <person name="Halden R.U."/>
        </authorList>
    </citation>
    <scope>NUCLEOTIDE SEQUENCE [LARGE SCALE GENOMIC DNA]</scope>
    <source>
        <strain evidence="17">DSM 6014 / CCUG 31198 / JCM 15750 / NBRC 105917 / EY 4224 / RW1</strain>
    </source>
</reference>
<evidence type="ECO:0000313" key="17">
    <source>
        <dbReference type="Proteomes" id="UP000001989"/>
    </source>
</evidence>
<dbReference type="Pfam" id="PF00593">
    <property type="entry name" value="TonB_dep_Rec_b-barrel"/>
    <property type="match status" value="1"/>
</dbReference>
<keyword evidence="2 11" id="KW-0813">Transport</keyword>
<keyword evidence="16" id="KW-0675">Receptor</keyword>
<organism evidence="16 17">
    <name type="scientific">Rhizorhabdus wittichii (strain DSM 6014 / CCUG 31198 / JCM 15750 / NBRC 105917 / EY 4224 / RW1)</name>
    <name type="common">Sphingomonas wittichii</name>
    <dbReference type="NCBI Taxonomy" id="392499"/>
    <lineage>
        <taxon>Bacteria</taxon>
        <taxon>Pseudomonadati</taxon>
        <taxon>Pseudomonadota</taxon>
        <taxon>Alphaproteobacteria</taxon>
        <taxon>Sphingomonadales</taxon>
        <taxon>Sphingomonadaceae</taxon>
        <taxon>Rhizorhabdus</taxon>
    </lineage>
</organism>
<dbReference type="InterPro" id="IPR039426">
    <property type="entry name" value="TonB-dep_rcpt-like"/>
</dbReference>
<dbReference type="Pfam" id="PF07715">
    <property type="entry name" value="Plug"/>
    <property type="match status" value="1"/>
</dbReference>
<keyword evidence="3 11" id="KW-1134">Transmembrane beta strand</keyword>
<dbReference type="InterPro" id="IPR036942">
    <property type="entry name" value="Beta-barrel_TonB_sf"/>
</dbReference>
<keyword evidence="5 11" id="KW-0812">Transmembrane</keyword>
<feature type="chain" id="PRO_5039948251" evidence="13">
    <location>
        <begin position="32"/>
        <end position="734"/>
    </location>
</feature>
<evidence type="ECO:0000256" key="13">
    <source>
        <dbReference type="SAM" id="SignalP"/>
    </source>
</evidence>
<dbReference type="KEGG" id="swi:Swit_1081"/>
<keyword evidence="8 12" id="KW-0798">TonB box</keyword>
<comment type="similarity">
    <text evidence="11 12">Belongs to the TonB-dependent receptor family.</text>
</comment>
<evidence type="ECO:0000256" key="3">
    <source>
        <dbReference type="ARBA" id="ARBA00022452"/>
    </source>
</evidence>
<sequence>MKRSVSIITIRKPLLAASAAAIAMTTSAAHAQSEPAAEGSGDIIVTAQKRAERLQDTPVPITAINTAELADHGVSRLQDYFSQVPGLSLNAQGNGKTNIIIRGITTAVFGNPTVAVSIDDVPFGATNATADGQLVQPDLDPADLERVEVLRGPQGTLYGASSLGGLIKYVTRDPSTEAVSGRVQGDVNTVRKGEAGYALRGSVNLPLSDTVAVRASGHMRRSPGYVDNVLSGQKDVNTVDVYGGRVAMMLKPNERIKVRLAVQHQDTRGDGTARTTTNFSLEPTFGDLKQRYLPDSGMFHTRSTLATANIDLDFDDVTITSVTGYGRNRNQERSDFSRSVGEPAAELANDMRTRKFTQEIRFAGQSGKPVEWMLGGFYTKEKSSSFQKIERVTPITGAPVAPAQTNIFTADFPTSYEELAAFGFVTVNFTSKFNIQGGMRYSGNRQTIFELDSGEFAGTLPGQPPVITADTAASDESFTFLVVPQYKFSPDLMAYARVASGYRPGGPNGAIFSDPTLPKSFKADTTMNYEAGVKGNLFDRHVTFDVSAYYIDWSKVHLQLIISGLSIFTNGGKASSKGIEGSFQYHNDSGLTIAANGSYGVARLEEDPPAAIPADKGTRLPFSPKFSGSLSIDQDFDIMEDWKASVGGTVAHVGRRFGPFQPVASRLNLPSYTTVDLRIGARNDDWSITAYVRNVADKRGVLSAAAEGSQAVTGVFGVNYVQPRTIGLSVARSF</sequence>
<dbReference type="EMBL" id="CP000699">
    <property type="protein sequence ID" value="ABQ67447.1"/>
    <property type="molecule type" value="Genomic_DNA"/>
</dbReference>
<comment type="subcellular location">
    <subcellularLocation>
        <location evidence="1 11">Cell outer membrane</location>
        <topology evidence="1 11">Multi-pass membrane protein</topology>
    </subcellularLocation>
</comment>
<keyword evidence="7" id="KW-0406">Ion transport</keyword>
<evidence type="ECO:0000256" key="1">
    <source>
        <dbReference type="ARBA" id="ARBA00004571"/>
    </source>
</evidence>
<accession>A0A9J9H9S3</accession>
<keyword evidence="9 11" id="KW-0472">Membrane</keyword>
<dbReference type="PANTHER" id="PTHR32552">
    <property type="entry name" value="FERRICHROME IRON RECEPTOR-RELATED"/>
    <property type="match status" value="1"/>
</dbReference>